<gene>
    <name evidence="1" type="ORF">BDR25DRAFT_241107</name>
</gene>
<comment type="caution">
    <text evidence="1">The sequence shown here is derived from an EMBL/GenBank/DDBJ whole genome shotgun (WGS) entry which is preliminary data.</text>
</comment>
<sequence length="577" mass="62288">MGRLIFPSTFLTLLLSVPFASCSCPLYGPVFPIPTNLANSNVTQEALQTLTEAISTSFDAGNSSYGPVDSTAAYAIQVFSLDSETALWEYYHDGITLSNTTGVQKLDGDSIFRIGSISKLITVYLILTELGDSIWSDPVTKHIPELRNRTKSLGDSVNYVNWDQITMGALAGHVAGLPRDFIDLFGLYAIQDPTFGLPILSPSEYPACILTETNYTCDRAAFFDAINDSYPSFLPNTKATYSDTGIMLLGYAISSITGKPFEDILKTALIDPLGLTGTSFSKPEDTKGVIPFNITASEWARDFGAAAPMGGLYASTNDLSKIGRSILNSTLLDQNTTRAWLKPTAFTSSPLGFVGRPWEIFRAVDLGPSKRLIDLYTKSGEIGLYHTNLIVVPDYNIGFVTAVAGTGAHLFLDNLIVDTLFPAVEAVAREQAAAAYVGKFTAPKDLNLNSSVTFITDATLPGLGISEWVSNGTDFLAVLSSLGFGDITPDTLRLLPTNLERATGNGTEVAWRMSLSFETQSAKKGPFSACDSWFNVDLLTLGKFAIDEFIFTLSGDGDEKAVSVDLRAFKVVLEREG</sequence>
<reference evidence="1" key="1">
    <citation type="journal article" date="2020" name="Stud. Mycol.">
        <title>101 Dothideomycetes genomes: a test case for predicting lifestyles and emergence of pathogens.</title>
        <authorList>
            <person name="Haridas S."/>
            <person name="Albert R."/>
            <person name="Binder M."/>
            <person name="Bloem J."/>
            <person name="Labutti K."/>
            <person name="Salamov A."/>
            <person name="Andreopoulos B."/>
            <person name="Baker S."/>
            <person name="Barry K."/>
            <person name="Bills G."/>
            <person name="Bluhm B."/>
            <person name="Cannon C."/>
            <person name="Castanera R."/>
            <person name="Culley D."/>
            <person name="Daum C."/>
            <person name="Ezra D."/>
            <person name="Gonzalez J."/>
            <person name="Henrissat B."/>
            <person name="Kuo A."/>
            <person name="Liang C."/>
            <person name="Lipzen A."/>
            <person name="Lutzoni F."/>
            <person name="Magnuson J."/>
            <person name="Mondo S."/>
            <person name="Nolan M."/>
            <person name="Ohm R."/>
            <person name="Pangilinan J."/>
            <person name="Park H.-J."/>
            <person name="Ramirez L."/>
            <person name="Alfaro M."/>
            <person name="Sun H."/>
            <person name="Tritt A."/>
            <person name="Yoshinaga Y."/>
            <person name="Zwiers L.-H."/>
            <person name="Turgeon B."/>
            <person name="Goodwin S."/>
            <person name="Spatafora J."/>
            <person name="Crous P."/>
            <person name="Grigoriev I."/>
        </authorList>
    </citation>
    <scope>NUCLEOTIDE SEQUENCE</scope>
    <source>
        <strain evidence="1">ATCC 200398</strain>
    </source>
</reference>
<accession>A0ACB6QDM8</accession>
<dbReference type="EMBL" id="MU003532">
    <property type="protein sequence ID" value="KAF2465002.1"/>
    <property type="molecule type" value="Genomic_DNA"/>
</dbReference>
<dbReference type="Proteomes" id="UP000799755">
    <property type="component" value="Unassembled WGS sequence"/>
</dbReference>
<organism evidence="1 2">
    <name type="scientific">Lindgomyces ingoldianus</name>
    <dbReference type="NCBI Taxonomy" id="673940"/>
    <lineage>
        <taxon>Eukaryota</taxon>
        <taxon>Fungi</taxon>
        <taxon>Dikarya</taxon>
        <taxon>Ascomycota</taxon>
        <taxon>Pezizomycotina</taxon>
        <taxon>Dothideomycetes</taxon>
        <taxon>Pleosporomycetidae</taxon>
        <taxon>Pleosporales</taxon>
        <taxon>Lindgomycetaceae</taxon>
        <taxon>Lindgomyces</taxon>
    </lineage>
</organism>
<evidence type="ECO:0000313" key="1">
    <source>
        <dbReference type="EMBL" id="KAF2465002.1"/>
    </source>
</evidence>
<keyword evidence="2" id="KW-1185">Reference proteome</keyword>
<name>A0ACB6QDM8_9PLEO</name>
<evidence type="ECO:0000313" key="2">
    <source>
        <dbReference type="Proteomes" id="UP000799755"/>
    </source>
</evidence>
<protein>
    <submittedName>
        <fullName evidence="1">Beta-lactamase/transpeptidase-like protein</fullName>
    </submittedName>
</protein>
<proteinExistence type="predicted"/>